<evidence type="ECO:0000313" key="2">
    <source>
        <dbReference type="Proteomes" id="UP000183982"/>
    </source>
</evidence>
<dbReference type="Proteomes" id="UP000183982">
    <property type="component" value="Unassembled WGS sequence"/>
</dbReference>
<organism evidence="1 2">
    <name type="scientific">Shimia gijangensis</name>
    <dbReference type="NCBI Taxonomy" id="1470563"/>
    <lineage>
        <taxon>Bacteria</taxon>
        <taxon>Pseudomonadati</taxon>
        <taxon>Pseudomonadota</taxon>
        <taxon>Alphaproteobacteria</taxon>
        <taxon>Rhodobacterales</taxon>
        <taxon>Roseobacteraceae</taxon>
    </lineage>
</organism>
<protein>
    <submittedName>
        <fullName evidence="1">Uncharacterized protein</fullName>
    </submittedName>
</protein>
<dbReference type="AlphaFoldDB" id="A0A1M6BMR5"/>
<dbReference type="EMBL" id="FQZQ01000001">
    <property type="protein sequence ID" value="SHI50011.1"/>
    <property type="molecule type" value="Genomic_DNA"/>
</dbReference>
<proteinExistence type="predicted"/>
<reference evidence="2" key="1">
    <citation type="submission" date="2016-11" db="EMBL/GenBank/DDBJ databases">
        <authorList>
            <person name="Varghese N."/>
            <person name="Submissions S."/>
        </authorList>
    </citation>
    <scope>NUCLEOTIDE SEQUENCE [LARGE SCALE GENOMIC DNA]</scope>
    <source>
        <strain evidence="2">DSM 100564</strain>
    </source>
</reference>
<dbReference type="RefSeq" id="WP_073248605.1">
    <property type="nucleotide sequence ID" value="NZ_FQZQ01000001.1"/>
</dbReference>
<name>A0A1M6BMR5_9RHOB</name>
<accession>A0A1M6BMR5</accession>
<sequence length="127" mass="13876">MVNVENIREIHQRCQGREFSDQVADVAEAISIAFSSATPFITYFGNGIYAVAMDHGHACWASDMVAAIDNAIINLRMAYGNGELVMVKLGLREVAMPTLLSGARVSDFVTDFILHMKTEQMAHIAVG</sequence>
<keyword evidence="2" id="KW-1185">Reference proteome</keyword>
<gene>
    <name evidence="1" type="ORF">SAMN05444000_101277</name>
</gene>
<evidence type="ECO:0000313" key="1">
    <source>
        <dbReference type="EMBL" id="SHI50011.1"/>
    </source>
</evidence>